<keyword evidence="9" id="KW-1185">Reference proteome</keyword>
<dbReference type="AlphaFoldDB" id="A0A923NEF4"/>
<evidence type="ECO:0000256" key="3">
    <source>
        <dbReference type="ARBA" id="ARBA00022679"/>
    </source>
</evidence>
<dbReference type="PANTHER" id="PTHR42778">
    <property type="entry name" value="2-AMINOETHYLPHOSPHONATE--PYRUVATE TRANSAMINASE"/>
    <property type="match status" value="1"/>
</dbReference>
<name>A0A923NEF4_9FIRM</name>
<feature type="binding site" evidence="5">
    <location>
        <position position="339"/>
    </location>
    <ligand>
        <name>substrate</name>
    </ligand>
</feature>
<keyword evidence="3" id="KW-0808">Transferase</keyword>
<dbReference type="PANTHER" id="PTHR42778:SF1">
    <property type="entry name" value="2-AMINOETHYLPHOSPHONATE--PYRUVATE TRANSAMINASE"/>
    <property type="match status" value="1"/>
</dbReference>
<evidence type="ECO:0000256" key="6">
    <source>
        <dbReference type="PIRSR" id="PIRSR000524-50"/>
    </source>
</evidence>
<dbReference type="InterPro" id="IPR000192">
    <property type="entry name" value="Aminotrans_V_dom"/>
</dbReference>
<evidence type="ECO:0000313" key="8">
    <source>
        <dbReference type="EMBL" id="MBC5999864.1"/>
    </source>
</evidence>
<dbReference type="InterPro" id="IPR015422">
    <property type="entry name" value="PyrdxlP-dep_Trfase_small"/>
</dbReference>
<dbReference type="Gene3D" id="3.40.640.10">
    <property type="entry name" value="Type I PLP-dependent aspartate aminotransferase-like (Major domain)"/>
    <property type="match status" value="1"/>
</dbReference>
<dbReference type="PIRSF" id="PIRSF000524">
    <property type="entry name" value="SPT"/>
    <property type="match status" value="1"/>
</dbReference>
<dbReference type="Pfam" id="PF00266">
    <property type="entry name" value="Aminotran_5"/>
    <property type="match status" value="1"/>
</dbReference>
<dbReference type="Proteomes" id="UP000644115">
    <property type="component" value="Unassembled WGS sequence"/>
</dbReference>
<dbReference type="RefSeq" id="WP_249287240.1">
    <property type="nucleotide sequence ID" value="NZ_JACRWC010000098.1"/>
</dbReference>
<dbReference type="InterPro" id="IPR015421">
    <property type="entry name" value="PyrdxlP-dep_Trfase_major"/>
</dbReference>
<dbReference type="EMBL" id="JACRWC010000098">
    <property type="protein sequence ID" value="MBC5999864.1"/>
    <property type="molecule type" value="Genomic_DNA"/>
</dbReference>
<gene>
    <name evidence="8" type="ORF">H8876_07620</name>
</gene>
<dbReference type="GO" id="GO:0008483">
    <property type="term" value="F:transaminase activity"/>
    <property type="evidence" value="ECO:0007669"/>
    <property type="project" value="UniProtKB-KW"/>
</dbReference>
<dbReference type="Gene3D" id="3.90.1150.10">
    <property type="entry name" value="Aspartate Aminotransferase, domain 1"/>
    <property type="match status" value="1"/>
</dbReference>
<sequence>MSAPKLFSPGPIMVKDNVRQALTHYDICHRGAEFEELFARATAKINKLFKADDTYRSMIISGSGTSSNETVLSSIFNEGEQVLLIRNGVFGERLLEIIEKHNIPLVDCEFPWAEEPDLAKVEEMIKANPAVKVIAMVFHETSTGMVNPVKAVGELAKKYDKWFFVDCVSAAAGENIDIVDMNITFATSVGGKCLGAYPGSAYVCGKIDALETLTPEMGKTVYLNLAKHYISAKTKNQTPNTPNVNLFWALDVALDNALADGGVEARVARYKECAGILRQGMKDMGLKFLLDDESKMSNTVTSVFLPEGRDLKGFLKDMEDKGYVVYSGKGKYEEMGMFQVANMGEIYPDDCKEFLNVLKSCL</sequence>
<dbReference type="SUPFAM" id="SSF53383">
    <property type="entry name" value="PLP-dependent transferases"/>
    <property type="match status" value="1"/>
</dbReference>
<dbReference type="InterPro" id="IPR015424">
    <property type="entry name" value="PyrdxlP-dep_Trfase"/>
</dbReference>
<keyword evidence="2 8" id="KW-0032">Aminotransferase</keyword>
<evidence type="ECO:0000256" key="4">
    <source>
        <dbReference type="ARBA" id="ARBA00022898"/>
    </source>
</evidence>
<organism evidence="8 9">
    <name type="scientific">Lentihominibacter faecis</name>
    <dbReference type="NCBI Taxonomy" id="2764712"/>
    <lineage>
        <taxon>Bacteria</taxon>
        <taxon>Bacillati</taxon>
        <taxon>Bacillota</taxon>
        <taxon>Clostridia</taxon>
        <taxon>Peptostreptococcales</taxon>
        <taxon>Anaerovoracaceae</taxon>
        <taxon>Lentihominibacter</taxon>
    </lineage>
</organism>
<accession>A0A923NEF4</accession>
<evidence type="ECO:0000256" key="2">
    <source>
        <dbReference type="ARBA" id="ARBA00022576"/>
    </source>
</evidence>
<reference evidence="8" key="1">
    <citation type="submission" date="2020-08" db="EMBL/GenBank/DDBJ databases">
        <authorList>
            <person name="Liu C."/>
            <person name="Sun Q."/>
        </authorList>
    </citation>
    <scope>NUCLEOTIDE SEQUENCE</scope>
    <source>
        <strain evidence="8">BX16</strain>
    </source>
</reference>
<keyword evidence="4 6" id="KW-0663">Pyridoxal phosphate</keyword>
<comment type="caution">
    <text evidence="8">The sequence shown here is derived from an EMBL/GenBank/DDBJ whole genome shotgun (WGS) entry which is preliminary data.</text>
</comment>
<evidence type="ECO:0000256" key="5">
    <source>
        <dbReference type="PIRSR" id="PIRSR000524-1"/>
    </source>
</evidence>
<feature type="domain" description="Aminotransferase class V" evidence="7">
    <location>
        <begin position="21"/>
        <end position="306"/>
    </location>
</feature>
<evidence type="ECO:0000259" key="7">
    <source>
        <dbReference type="Pfam" id="PF00266"/>
    </source>
</evidence>
<evidence type="ECO:0000313" key="9">
    <source>
        <dbReference type="Proteomes" id="UP000644115"/>
    </source>
</evidence>
<proteinExistence type="predicted"/>
<feature type="modified residue" description="N6-(pyridoxal phosphate)lysine" evidence="6">
    <location>
        <position position="192"/>
    </location>
</feature>
<protein>
    <submittedName>
        <fullName evidence="8">Alanine--glyoxylate aminotransferase family protein</fullName>
    </submittedName>
</protein>
<evidence type="ECO:0000256" key="1">
    <source>
        <dbReference type="ARBA" id="ARBA00001933"/>
    </source>
</evidence>
<comment type="cofactor">
    <cofactor evidence="1 6">
        <name>pyridoxal 5'-phosphate</name>
        <dbReference type="ChEBI" id="CHEBI:597326"/>
    </cofactor>
</comment>
<dbReference type="InterPro" id="IPR024169">
    <property type="entry name" value="SP_NH2Trfase/AEP_transaminase"/>
</dbReference>